<gene>
    <name evidence="13" type="ORF">KUV31_12710</name>
</gene>
<dbReference type="PROSITE" id="PS51371">
    <property type="entry name" value="CBS"/>
    <property type="match status" value="2"/>
</dbReference>
<feature type="transmembrane region" description="Helical" evidence="10">
    <location>
        <begin position="6"/>
        <end position="29"/>
    </location>
</feature>
<evidence type="ECO:0000256" key="5">
    <source>
        <dbReference type="ARBA" id="ARBA00022989"/>
    </source>
</evidence>
<dbReference type="SUPFAM" id="SSF54631">
    <property type="entry name" value="CBS-domain pair"/>
    <property type="match status" value="1"/>
</dbReference>
<evidence type="ECO:0000256" key="4">
    <source>
        <dbReference type="ARBA" id="ARBA00022737"/>
    </source>
</evidence>
<dbReference type="Pfam" id="PF03471">
    <property type="entry name" value="CorC_HlyC"/>
    <property type="match status" value="1"/>
</dbReference>
<dbReference type="InterPro" id="IPR005170">
    <property type="entry name" value="Transptr-assoc_dom"/>
</dbReference>
<dbReference type="GO" id="GO:0005886">
    <property type="term" value="C:plasma membrane"/>
    <property type="evidence" value="ECO:0007669"/>
    <property type="project" value="TreeGrafter"/>
</dbReference>
<dbReference type="PANTHER" id="PTHR22777">
    <property type="entry name" value="HEMOLYSIN-RELATED"/>
    <property type="match status" value="1"/>
</dbReference>
<evidence type="ECO:0000256" key="1">
    <source>
        <dbReference type="ARBA" id="ARBA00004141"/>
    </source>
</evidence>
<dbReference type="SUPFAM" id="SSF56176">
    <property type="entry name" value="FAD-binding/transporter-associated domain-like"/>
    <property type="match status" value="1"/>
</dbReference>
<accession>A0A9Q3XDD3</accession>
<dbReference type="Gene3D" id="3.30.465.10">
    <property type="match status" value="1"/>
</dbReference>
<protein>
    <submittedName>
        <fullName evidence="13">Hemolysin family protein</fullName>
    </submittedName>
</protein>
<proteinExistence type="inferred from homology"/>
<evidence type="ECO:0000259" key="11">
    <source>
        <dbReference type="PROSITE" id="PS51371"/>
    </source>
</evidence>
<dbReference type="Gene3D" id="3.10.580.10">
    <property type="entry name" value="CBS-domain"/>
    <property type="match status" value="1"/>
</dbReference>
<dbReference type="InterPro" id="IPR046342">
    <property type="entry name" value="CBS_dom_sf"/>
</dbReference>
<feature type="domain" description="CNNM transmembrane" evidence="12">
    <location>
        <begin position="1"/>
        <end position="202"/>
    </location>
</feature>
<dbReference type="InterPro" id="IPR044751">
    <property type="entry name" value="Ion_transp-like_CBS"/>
</dbReference>
<dbReference type="InterPro" id="IPR036318">
    <property type="entry name" value="FAD-bd_PCMH-like_sf"/>
</dbReference>
<feature type="domain" description="CBS" evidence="11">
    <location>
        <begin position="285"/>
        <end position="341"/>
    </location>
</feature>
<dbReference type="CDD" id="cd04590">
    <property type="entry name" value="CBS_pair_CorC_HlyC_assoc"/>
    <property type="match status" value="1"/>
</dbReference>
<dbReference type="Pfam" id="PF00571">
    <property type="entry name" value="CBS"/>
    <property type="match status" value="1"/>
</dbReference>
<reference evidence="13" key="1">
    <citation type="submission" date="2021-06" db="EMBL/GenBank/DDBJ databases">
        <title>50 bacteria genomes isolated from Dapeng, Shenzhen, China.</title>
        <authorList>
            <person name="Zheng W."/>
            <person name="Yu S."/>
            <person name="Huang Y."/>
        </authorList>
    </citation>
    <scope>NUCLEOTIDE SEQUENCE</scope>
    <source>
        <strain evidence="13">DP4N28-2</strain>
    </source>
</reference>
<organism evidence="13 14">
    <name type="scientific">Qipengyuania aquimaris</name>
    <dbReference type="NCBI Taxonomy" id="255984"/>
    <lineage>
        <taxon>Bacteria</taxon>
        <taxon>Pseudomonadati</taxon>
        <taxon>Pseudomonadota</taxon>
        <taxon>Alphaproteobacteria</taxon>
        <taxon>Sphingomonadales</taxon>
        <taxon>Erythrobacteraceae</taxon>
        <taxon>Qipengyuania</taxon>
    </lineage>
</organism>
<evidence type="ECO:0000256" key="10">
    <source>
        <dbReference type="SAM" id="Phobius"/>
    </source>
</evidence>
<evidence type="ECO:0000313" key="14">
    <source>
        <dbReference type="Proteomes" id="UP000824927"/>
    </source>
</evidence>
<evidence type="ECO:0000256" key="3">
    <source>
        <dbReference type="ARBA" id="ARBA00022692"/>
    </source>
</evidence>
<dbReference type="Proteomes" id="UP000824927">
    <property type="component" value="Unassembled WGS sequence"/>
</dbReference>
<evidence type="ECO:0000256" key="9">
    <source>
        <dbReference type="PROSITE-ProRule" id="PRU01193"/>
    </source>
</evidence>
<feature type="domain" description="CBS" evidence="11">
    <location>
        <begin position="221"/>
        <end position="282"/>
    </location>
</feature>
<evidence type="ECO:0000313" key="13">
    <source>
        <dbReference type="EMBL" id="MBY6219203.1"/>
    </source>
</evidence>
<keyword evidence="5 9" id="KW-1133">Transmembrane helix</keyword>
<sequence>MTPFPWTDLLIIAGLILLNGVFAMSELAIVSARTARLRSAAQQGSAGAKTAIALAADPGKFLSTVQIGITLVGIVAGAYSGASLGEPVGERLAVLGVPSEWAGEAGFALVIALTTYFSLVIGELVPKQVALRAAVPIAVTMARPMALLARVAAPLVWLLDTSSGLLIRLLGVKPAGQSAVTAEELHMLFAEATKTGVIETEQHQMLAGVVRLAQRPVREVMTPRTDVDWIDVNADEEAIRALLEESPHSIWPVADGSPDKILGLVRVREVLGVLLAGEGVALETLMRKAEVVPDQLDAVDALRVLQQADIAMAMVHDEYGHLDGIVTPVDLLTALVGDFASDQDPGDAPGIVERTDGSLLVAGSLSADALADRLGLDYGDDREFATVAGFCLAVLKKLPSEGEFFEEQGWRFEIIDLDERRIDKVLVTDISPKAKSEDPEDFAI</sequence>
<dbReference type="InterPro" id="IPR002550">
    <property type="entry name" value="CNNM"/>
</dbReference>
<dbReference type="SMART" id="SM01091">
    <property type="entry name" value="CorC_HlyC"/>
    <property type="match status" value="1"/>
</dbReference>
<keyword evidence="4" id="KW-0677">Repeat</keyword>
<dbReference type="InterPro" id="IPR016169">
    <property type="entry name" value="FAD-bd_PCMH_sub2"/>
</dbReference>
<name>A0A9Q3XDD3_9SPHN</name>
<feature type="transmembrane region" description="Helical" evidence="10">
    <location>
        <begin position="133"/>
        <end position="159"/>
    </location>
</feature>
<comment type="caution">
    <text evidence="13">The sequence shown here is derived from an EMBL/GenBank/DDBJ whole genome shotgun (WGS) entry which is preliminary data.</text>
</comment>
<evidence type="ECO:0000256" key="2">
    <source>
        <dbReference type="ARBA" id="ARBA00006446"/>
    </source>
</evidence>
<evidence type="ECO:0000259" key="12">
    <source>
        <dbReference type="PROSITE" id="PS51846"/>
    </source>
</evidence>
<keyword evidence="3 9" id="KW-0812">Transmembrane</keyword>
<evidence type="ECO:0000256" key="6">
    <source>
        <dbReference type="ARBA" id="ARBA00023122"/>
    </source>
</evidence>
<evidence type="ECO:0000256" key="7">
    <source>
        <dbReference type="ARBA" id="ARBA00023136"/>
    </source>
</evidence>
<dbReference type="InterPro" id="IPR000644">
    <property type="entry name" value="CBS_dom"/>
</dbReference>
<dbReference type="Pfam" id="PF01595">
    <property type="entry name" value="CNNM"/>
    <property type="match status" value="1"/>
</dbReference>
<comment type="similarity">
    <text evidence="2">Belongs to the UPF0053 family. Hemolysin C subfamily.</text>
</comment>
<feature type="transmembrane region" description="Helical" evidence="10">
    <location>
        <begin position="61"/>
        <end position="81"/>
    </location>
</feature>
<dbReference type="AlphaFoldDB" id="A0A9Q3XDD3"/>
<evidence type="ECO:0000256" key="8">
    <source>
        <dbReference type="PROSITE-ProRule" id="PRU00703"/>
    </source>
</evidence>
<dbReference type="EMBL" id="JAHVKP010000001">
    <property type="protein sequence ID" value="MBY6219203.1"/>
    <property type="molecule type" value="Genomic_DNA"/>
</dbReference>
<dbReference type="RefSeq" id="WP_222405810.1">
    <property type="nucleotide sequence ID" value="NZ_CP095080.1"/>
</dbReference>
<comment type="subcellular location">
    <subcellularLocation>
        <location evidence="1">Membrane</location>
        <topology evidence="1">Multi-pass membrane protein</topology>
    </subcellularLocation>
</comment>
<keyword evidence="6 8" id="KW-0129">CBS domain</keyword>
<keyword evidence="7 9" id="KW-0472">Membrane</keyword>
<feature type="transmembrane region" description="Helical" evidence="10">
    <location>
        <begin position="101"/>
        <end position="121"/>
    </location>
</feature>
<dbReference type="GO" id="GO:0050660">
    <property type="term" value="F:flavin adenine dinucleotide binding"/>
    <property type="evidence" value="ECO:0007669"/>
    <property type="project" value="InterPro"/>
</dbReference>
<dbReference type="PANTHER" id="PTHR22777:SF17">
    <property type="entry name" value="UPF0053 PROTEIN SLL0260"/>
    <property type="match status" value="1"/>
</dbReference>
<dbReference type="PROSITE" id="PS51846">
    <property type="entry name" value="CNNM"/>
    <property type="match status" value="1"/>
</dbReference>